<gene>
    <name evidence="2" type="ORF">DUNSADRAFT_12755</name>
</gene>
<protein>
    <recommendedName>
        <fullName evidence="4">Encoded protein</fullName>
    </recommendedName>
</protein>
<dbReference type="EMBL" id="MU069930">
    <property type="protein sequence ID" value="KAF5831674.1"/>
    <property type="molecule type" value="Genomic_DNA"/>
</dbReference>
<proteinExistence type="predicted"/>
<evidence type="ECO:0000313" key="2">
    <source>
        <dbReference type="EMBL" id="KAF5831674.1"/>
    </source>
</evidence>
<reference evidence="2" key="1">
    <citation type="submission" date="2017-08" db="EMBL/GenBank/DDBJ databases">
        <authorList>
            <person name="Polle J.E."/>
            <person name="Barry K."/>
            <person name="Cushman J."/>
            <person name="Schmutz J."/>
            <person name="Tran D."/>
            <person name="Hathwaick L.T."/>
            <person name="Yim W.C."/>
            <person name="Jenkins J."/>
            <person name="Mckie-Krisberg Z.M."/>
            <person name="Prochnik S."/>
            <person name="Lindquist E."/>
            <person name="Dockter R.B."/>
            <person name="Adam C."/>
            <person name="Molina H."/>
            <person name="Bunkerborg J."/>
            <person name="Jin E."/>
            <person name="Buchheim M."/>
            <person name="Magnuson J."/>
        </authorList>
    </citation>
    <scope>NUCLEOTIDE SEQUENCE</scope>
    <source>
        <strain evidence="2">CCAP 19/18</strain>
    </source>
</reference>
<feature type="region of interest" description="Disordered" evidence="1">
    <location>
        <begin position="240"/>
        <end position="261"/>
    </location>
</feature>
<comment type="caution">
    <text evidence="2">The sequence shown here is derived from an EMBL/GenBank/DDBJ whole genome shotgun (WGS) entry which is preliminary data.</text>
</comment>
<sequence length="287" mass="29974">MEGLLEEVVRFSTDALMHWGAEPCKELSTVLLPAALDAAAALLPAKQYAHAAAQIVAALCLPCAHCARSTAVKICSDFSASISVLEPSTQGSQGSQQRHPPLIRSCEEVSSTAVANALTAACRLQRHIMAACGDNSVHDDESAQVSTCAASVDIKRTASAQSHARMPAKDKHPSAMLQAHCDNCAQASTKVASAGATRTASMRSNACTPATDTHPAAMPQAQCAMCSSRLGPAASPIHLEDARHREDDDEEGGAGRCHRARSWGDGSLVSRARGLLHGLVLCGLAHR</sequence>
<dbReference type="Proteomes" id="UP000815325">
    <property type="component" value="Unassembled WGS sequence"/>
</dbReference>
<evidence type="ECO:0000313" key="3">
    <source>
        <dbReference type="Proteomes" id="UP000815325"/>
    </source>
</evidence>
<organism evidence="2 3">
    <name type="scientific">Dunaliella salina</name>
    <name type="common">Green alga</name>
    <name type="synonym">Protococcus salinus</name>
    <dbReference type="NCBI Taxonomy" id="3046"/>
    <lineage>
        <taxon>Eukaryota</taxon>
        <taxon>Viridiplantae</taxon>
        <taxon>Chlorophyta</taxon>
        <taxon>core chlorophytes</taxon>
        <taxon>Chlorophyceae</taxon>
        <taxon>CS clade</taxon>
        <taxon>Chlamydomonadales</taxon>
        <taxon>Dunaliellaceae</taxon>
        <taxon>Dunaliella</taxon>
    </lineage>
</organism>
<name>A0ABQ7GAN6_DUNSA</name>
<evidence type="ECO:0000256" key="1">
    <source>
        <dbReference type="SAM" id="MobiDB-lite"/>
    </source>
</evidence>
<accession>A0ABQ7GAN6</accession>
<evidence type="ECO:0008006" key="4">
    <source>
        <dbReference type="Google" id="ProtNLM"/>
    </source>
</evidence>
<keyword evidence="3" id="KW-1185">Reference proteome</keyword>